<dbReference type="RefSeq" id="XP_040623910.1">
    <property type="nucleotide sequence ID" value="XM_040767655.1"/>
</dbReference>
<sequence length="220" mass="25253">MLNILVIHGYLQTAATLRYNILPLERELSRIANLHYVDGPPMQDLSWRDSRPWWVIKSGESWLDPDNTTNRWDETVRWWSEHLSENEYDGIIGLSQGSAMTALLLSMLNNADNVPEFEPKKSQPIKFAILCSGFVSQHHPHRNIYDIPLHIPTLHTFDNRDMRVSAHRTIELSSLFGSKAVRKSHNEGHAVPVRDAWPKVFSEFIAGAVEESRMRQTDSA</sequence>
<dbReference type="Pfam" id="PF03959">
    <property type="entry name" value="FSH1"/>
    <property type="match status" value="1"/>
</dbReference>
<dbReference type="GeneID" id="63682717"/>
<dbReference type="InterPro" id="IPR005645">
    <property type="entry name" value="FSH-like_dom"/>
</dbReference>
<protein>
    <recommendedName>
        <fullName evidence="2">Serine hydrolase domain-containing protein</fullName>
    </recommendedName>
</protein>
<dbReference type="InterPro" id="IPR029058">
    <property type="entry name" value="AB_hydrolase_fold"/>
</dbReference>
<dbReference type="GO" id="GO:0016787">
    <property type="term" value="F:hydrolase activity"/>
    <property type="evidence" value="ECO:0007669"/>
    <property type="project" value="UniProtKB-KW"/>
</dbReference>
<organism evidence="3 4">
    <name type="scientific">Dacryopinax primogenitus (strain DJM 731)</name>
    <name type="common">Brown rot fungus</name>
    <dbReference type="NCBI Taxonomy" id="1858805"/>
    <lineage>
        <taxon>Eukaryota</taxon>
        <taxon>Fungi</taxon>
        <taxon>Dikarya</taxon>
        <taxon>Basidiomycota</taxon>
        <taxon>Agaricomycotina</taxon>
        <taxon>Dacrymycetes</taxon>
        <taxon>Dacrymycetales</taxon>
        <taxon>Dacrymycetaceae</taxon>
        <taxon>Dacryopinax</taxon>
    </lineage>
</organism>
<dbReference type="PANTHER" id="PTHR48070:SF6">
    <property type="entry name" value="ESTERASE OVCA2"/>
    <property type="match status" value="1"/>
</dbReference>
<accession>M5FZS5</accession>
<dbReference type="HOGENOM" id="CLU_1255956_0_0_1"/>
<keyword evidence="4" id="KW-1185">Reference proteome</keyword>
<dbReference type="STRING" id="1858805.M5FZS5"/>
<gene>
    <name evidence="3" type="ORF">DACRYDRAFT_102688</name>
</gene>
<proteinExistence type="predicted"/>
<dbReference type="GO" id="GO:0005737">
    <property type="term" value="C:cytoplasm"/>
    <property type="evidence" value="ECO:0007669"/>
    <property type="project" value="TreeGrafter"/>
</dbReference>
<dbReference type="SUPFAM" id="SSF53474">
    <property type="entry name" value="alpha/beta-Hydrolases"/>
    <property type="match status" value="1"/>
</dbReference>
<reference evidence="3 4" key="1">
    <citation type="journal article" date="2012" name="Science">
        <title>The Paleozoic origin of enzymatic lignin decomposition reconstructed from 31 fungal genomes.</title>
        <authorList>
            <person name="Floudas D."/>
            <person name="Binder M."/>
            <person name="Riley R."/>
            <person name="Barry K."/>
            <person name="Blanchette R.A."/>
            <person name="Henrissat B."/>
            <person name="Martinez A.T."/>
            <person name="Otillar R."/>
            <person name="Spatafora J.W."/>
            <person name="Yadav J.S."/>
            <person name="Aerts A."/>
            <person name="Benoit I."/>
            <person name="Boyd A."/>
            <person name="Carlson A."/>
            <person name="Copeland A."/>
            <person name="Coutinho P.M."/>
            <person name="de Vries R.P."/>
            <person name="Ferreira P."/>
            <person name="Findley K."/>
            <person name="Foster B."/>
            <person name="Gaskell J."/>
            <person name="Glotzer D."/>
            <person name="Gorecki P."/>
            <person name="Heitman J."/>
            <person name="Hesse C."/>
            <person name="Hori C."/>
            <person name="Igarashi K."/>
            <person name="Jurgens J.A."/>
            <person name="Kallen N."/>
            <person name="Kersten P."/>
            <person name="Kohler A."/>
            <person name="Kuees U."/>
            <person name="Kumar T.K.A."/>
            <person name="Kuo A."/>
            <person name="LaButti K."/>
            <person name="Larrondo L.F."/>
            <person name="Lindquist E."/>
            <person name="Ling A."/>
            <person name="Lombard V."/>
            <person name="Lucas S."/>
            <person name="Lundell T."/>
            <person name="Martin R."/>
            <person name="McLaughlin D.J."/>
            <person name="Morgenstern I."/>
            <person name="Morin E."/>
            <person name="Murat C."/>
            <person name="Nagy L.G."/>
            <person name="Nolan M."/>
            <person name="Ohm R.A."/>
            <person name="Patyshakuliyeva A."/>
            <person name="Rokas A."/>
            <person name="Ruiz-Duenas F.J."/>
            <person name="Sabat G."/>
            <person name="Salamov A."/>
            <person name="Samejima M."/>
            <person name="Schmutz J."/>
            <person name="Slot J.C."/>
            <person name="St John F."/>
            <person name="Stenlid J."/>
            <person name="Sun H."/>
            <person name="Sun S."/>
            <person name="Syed K."/>
            <person name="Tsang A."/>
            <person name="Wiebenga A."/>
            <person name="Young D."/>
            <person name="Pisabarro A."/>
            <person name="Eastwood D.C."/>
            <person name="Martin F."/>
            <person name="Cullen D."/>
            <person name="Grigoriev I.V."/>
            <person name="Hibbett D.S."/>
        </authorList>
    </citation>
    <scope>NUCLEOTIDE SEQUENCE [LARGE SCALE GENOMIC DNA]</scope>
    <source>
        <strain evidence="3 4">DJM-731 SS1</strain>
    </source>
</reference>
<dbReference type="EMBL" id="JH795879">
    <property type="protein sequence ID" value="EJT97012.1"/>
    <property type="molecule type" value="Genomic_DNA"/>
</dbReference>
<dbReference type="PANTHER" id="PTHR48070">
    <property type="entry name" value="ESTERASE OVCA2"/>
    <property type="match status" value="1"/>
</dbReference>
<dbReference type="GO" id="GO:0005634">
    <property type="term" value="C:nucleus"/>
    <property type="evidence" value="ECO:0007669"/>
    <property type="project" value="TreeGrafter"/>
</dbReference>
<evidence type="ECO:0000256" key="1">
    <source>
        <dbReference type="ARBA" id="ARBA00022801"/>
    </source>
</evidence>
<evidence type="ECO:0000313" key="4">
    <source>
        <dbReference type="Proteomes" id="UP000030653"/>
    </source>
</evidence>
<keyword evidence="1" id="KW-0378">Hydrolase</keyword>
<dbReference type="Gene3D" id="3.40.50.1820">
    <property type="entry name" value="alpha/beta hydrolase"/>
    <property type="match status" value="1"/>
</dbReference>
<feature type="domain" description="Serine hydrolase" evidence="2">
    <location>
        <begin position="3"/>
        <end position="196"/>
    </location>
</feature>
<evidence type="ECO:0000259" key="2">
    <source>
        <dbReference type="Pfam" id="PF03959"/>
    </source>
</evidence>
<dbReference type="AlphaFoldDB" id="M5FZS5"/>
<evidence type="ECO:0000313" key="3">
    <source>
        <dbReference type="EMBL" id="EJT97012.1"/>
    </source>
</evidence>
<dbReference type="OrthoDB" id="2094269at2759"/>
<name>M5FZS5_DACPD</name>
<dbReference type="Proteomes" id="UP000030653">
    <property type="component" value="Unassembled WGS sequence"/>
</dbReference>
<dbReference type="InterPro" id="IPR050593">
    <property type="entry name" value="LovG"/>
</dbReference>